<sequence>MRTLAISDIHGCSIALETLLETVHLTPKDTLITLGDYIDKGPDSKGVLDKLINLYKNYRLIPLKGNHEIKMLQARQSDPDECFWLEFGGRETLNSYSKLGRKKTLANVPEEHWNFIQNLCVDYWQTDNHIFVHANLDPNLSLKRQSEYDLFWKKFNYQAPHYSGKTMICGHTSQKNGKPINLGHRICLDTWVCGDGWLTCLELESGKIWQANQRGQIQTAYINEFECNLLTAI</sequence>
<dbReference type="GO" id="GO:0005737">
    <property type="term" value="C:cytoplasm"/>
    <property type="evidence" value="ECO:0007669"/>
    <property type="project" value="TreeGrafter"/>
</dbReference>
<reference evidence="3" key="1">
    <citation type="journal article" date="2011" name="MBio">
        <title>Novel metabolic attributes of the genus Cyanothece, comprising a group of unicellular nitrogen-fixing Cyanobacteria.</title>
        <authorList>
            <person name="Bandyopadhyay A."/>
            <person name="Elvitigala T."/>
            <person name="Welsh E."/>
            <person name="Stockel J."/>
            <person name="Liberton M."/>
            <person name="Min H."/>
            <person name="Sherman L.A."/>
            <person name="Pakrasi H.B."/>
        </authorList>
    </citation>
    <scope>NUCLEOTIDE SEQUENCE [LARGE SCALE GENOMIC DNA]</scope>
    <source>
        <strain evidence="3">PCC 8801</strain>
    </source>
</reference>
<dbReference type="InterPro" id="IPR029052">
    <property type="entry name" value="Metallo-depent_PP-like"/>
</dbReference>
<evidence type="ECO:0000313" key="2">
    <source>
        <dbReference type="EMBL" id="ACK66180.1"/>
    </source>
</evidence>
<dbReference type="PANTHER" id="PTHR42850:SF4">
    <property type="entry name" value="ZINC-DEPENDENT ENDOPOLYPHOSPHATASE"/>
    <property type="match status" value="1"/>
</dbReference>
<dbReference type="GO" id="GO:0008803">
    <property type="term" value="F:bis(5'-nucleosyl)-tetraphosphatase (symmetrical) activity"/>
    <property type="evidence" value="ECO:0007669"/>
    <property type="project" value="TreeGrafter"/>
</dbReference>
<dbReference type="Pfam" id="PF00149">
    <property type="entry name" value="Metallophos"/>
    <property type="match status" value="1"/>
</dbReference>
<dbReference type="GO" id="GO:0110154">
    <property type="term" value="P:RNA decapping"/>
    <property type="evidence" value="ECO:0007669"/>
    <property type="project" value="TreeGrafter"/>
</dbReference>
<dbReference type="STRING" id="41431.PCC8801_2149"/>
<dbReference type="AlphaFoldDB" id="B7K033"/>
<dbReference type="EMBL" id="CP001287">
    <property type="protein sequence ID" value="ACK66180.1"/>
    <property type="molecule type" value="Genomic_DNA"/>
</dbReference>
<dbReference type="OrthoDB" id="384253at2"/>
<keyword evidence="3" id="KW-1185">Reference proteome</keyword>
<evidence type="ECO:0000259" key="1">
    <source>
        <dbReference type="Pfam" id="PF00149"/>
    </source>
</evidence>
<protein>
    <submittedName>
        <fullName evidence="2">Metallophosphoesterase</fullName>
    </submittedName>
</protein>
<dbReference type="InterPro" id="IPR004843">
    <property type="entry name" value="Calcineurin-like_PHP"/>
</dbReference>
<dbReference type="eggNOG" id="COG0639">
    <property type="taxonomic scope" value="Bacteria"/>
</dbReference>
<dbReference type="InterPro" id="IPR050126">
    <property type="entry name" value="Ap4A_hydrolase"/>
</dbReference>
<proteinExistence type="predicted"/>
<dbReference type="HOGENOM" id="CLU_023125_4_3_3"/>
<dbReference type="KEGG" id="cyp:PCC8801_2149"/>
<feature type="domain" description="Calcineurin-like phosphoesterase" evidence="1">
    <location>
        <begin position="1"/>
        <end position="175"/>
    </location>
</feature>
<organism evidence="2 3">
    <name type="scientific">Rippkaea orientalis (strain PCC 8801 / RF-1)</name>
    <name type="common">Cyanothece sp. (strain PCC 8801)</name>
    <dbReference type="NCBI Taxonomy" id="41431"/>
    <lineage>
        <taxon>Bacteria</taxon>
        <taxon>Bacillati</taxon>
        <taxon>Cyanobacteriota</taxon>
        <taxon>Cyanophyceae</taxon>
        <taxon>Oscillatoriophycideae</taxon>
        <taxon>Chroococcales</taxon>
        <taxon>Aphanothecaceae</taxon>
        <taxon>Rippkaea</taxon>
        <taxon>Rippkaea orientalis</taxon>
    </lineage>
</organism>
<gene>
    <name evidence="2" type="ordered locus">PCC8801_2149</name>
</gene>
<name>B7K033_RIPO1</name>
<accession>B7K033</accession>
<dbReference type="Proteomes" id="UP000008204">
    <property type="component" value="Chromosome"/>
</dbReference>
<dbReference type="SUPFAM" id="SSF56300">
    <property type="entry name" value="Metallo-dependent phosphatases"/>
    <property type="match status" value="1"/>
</dbReference>
<dbReference type="RefSeq" id="WP_012595448.1">
    <property type="nucleotide sequence ID" value="NC_011726.1"/>
</dbReference>
<dbReference type="GO" id="GO:0016791">
    <property type="term" value="F:phosphatase activity"/>
    <property type="evidence" value="ECO:0007669"/>
    <property type="project" value="TreeGrafter"/>
</dbReference>
<dbReference type="Gene3D" id="3.60.21.10">
    <property type="match status" value="1"/>
</dbReference>
<dbReference type="PANTHER" id="PTHR42850">
    <property type="entry name" value="METALLOPHOSPHOESTERASE"/>
    <property type="match status" value="1"/>
</dbReference>
<evidence type="ECO:0000313" key="3">
    <source>
        <dbReference type="Proteomes" id="UP000008204"/>
    </source>
</evidence>
<dbReference type="CDD" id="cd00144">
    <property type="entry name" value="MPP_PPP_family"/>
    <property type="match status" value="1"/>
</dbReference>